<keyword evidence="4" id="KW-1185">Reference proteome</keyword>
<evidence type="ECO:0000313" key="3">
    <source>
        <dbReference type="EMBL" id="SFP25889.1"/>
    </source>
</evidence>
<name>A0A1I5NVQ0_9GAMM</name>
<sequence length="118" mass="13671">MLWPSTRKPSTRELVRAEHRLLVARGGRLWRWAVFLVLCLIAAALLLRLDGGNAEETRLAALVEENRSLKATLEQSRLQRQEAKATEEQLLRRIAQMTAQVKRLQTDLAFFRQQKNNH</sequence>
<accession>A0A1I5NVQ0</accession>
<evidence type="ECO:0000256" key="1">
    <source>
        <dbReference type="SAM" id="Coils"/>
    </source>
</evidence>
<keyword evidence="2" id="KW-0472">Membrane</keyword>
<keyword evidence="1" id="KW-0175">Coiled coil</keyword>
<organism evidence="3 4">
    <name type="scientific">Geopseudomonas sagittaria</name>
    <dbReference type="NCBI Taxonomy" id="1135990"/>
    <lineage>
        <taxon>Bacteria</taxon>
        <taxon>Pseudomonadati</taxon>
        <taxon>Pseudomonadota</taxon>
        <taxon>Gammaproteobacteria</taxon>
        <taxon>Pseudomonadales</taxon>
        <taxon>Pseudomonadaceae</taxon>
        <taxon>Geopseudomonas</taxon>
    </lineage>
</organism>
<dbReference type="OrthoDB" id="6894674at2"/>
<gene>
    <name evidence="3" type="ORF">SAMN05216229_101189</name>
</gene>
<evidence type="ECO:0000313" key="4">
    <source>
        <dbReference type="Proteomes" id="UP000243084"/>
    </source>
</evidence>
<dbReference type="EMBL" id="FOXM01000001">
    <property type="protein sequence ID" value="SFP25889.1"/>
    <property type="molecule type" value="Genomic_DNA"/>
</dbReference>
<dbReference type="AlphaFoldDB" id="A0A1I5NVQ0"/>
<keyword evidence="2" id="KW-0812">Transmembrane</keyword>
<feature type="coiled-coil region" evidence="1">
    <location>
        <begin position="59"/>
        <end position="114"/>
    </location>
</feature>
<reference evidence="4" key="1">
    <citation type="submission" date="2016-10" db="EMBL/GenBank/DDBJ databases">
        <authorList>
            <person name="Varghese N."/>
            <person name="Submissions S."/>
        </authorList>
    </citation>
    <scope>NUCLEOTIDE SEQUENCE [LARGE SCALE GENOMIC DNA]</scope>
    <source>
        <strain evidence="4">JCM 18195</strain>
    </source>
</reference>
<keyword evidence="2" id="KW-1133">Transmembrane helix</keyword>
<protein>
    <submittedName>
        <fullName evidence="3">Uncharacterized protein</fullName>
    </submittedName>
</protein>
<feature type="transmembrane region" description="Helical" evidence="2">
    <location>
        <begin position="29"/>
        <end position="49"/>
    </location>
</feature>
<evidence type="ECO:0000256" key="2">
    <source>
        <dbReference type="SAM" id="Phobius"/>
    </source>
</evidence>
<proteinExistence type="predicted"/>
<dbReference type="Proteomes" id="UP000243084">
    <property type="component" value="Unassembled WGS sequence"/>
</dbReference>